<dbReference type="EMBL" id="CAJJDO010000019">
    <property type="protein sequence ID" value="CAD8149336.1"/>
    <property type="molecule type" value="Genomic_DNA"/>
</dbReference>
<keyword evidence="3" id="KW-1185">Reference proteome</keyword>
<name>A0A8S1TDM7_9CILI</name>
<comment type="caution">
    <text evidence="2">The sequence shown here is derived from an EMBL/GenBank/DDBJ whole genome shotgun (WGS) entry which is preliminary data.</text>
</comment>
<dbReference type="OrthoDB" id="305884at2759"/>
<dbReference type="SMART" id="SM00913">
    <property type="entry name" value="IBN_N"/>
    <property type="match status" value="1"/>
</dbReference>
<evidence type="ECO:0000313" key="2">
    <source>
        <dbReference type="EMBL" id="CAD8149336.1"/>
    </source>
</evidence>
<dbReference type="Proteomes" id="UP000689195">
    <property type="component" value="Unassembled WGS sequence"/>
</dbReference>
<sequence>MKDCYLPDPEKIKYSFNLILFTKDEQQRNQASEFLRQLEQNEPQFLLSLIHIYENDNTEVLRLQSLLLLKNAITRNWIKASIINGKRANILNEQLKIQVKQSLVKLLIQNIERKERNILNQIIQVIVKYDFPGKFQDLENYFISTLSQISQFDNVVSHPIYDFIRTLKSVQKEVSKNRLMAYKIQQKEFSQKVLPMFTHLWRYVTQLQFQDLSKGSDITCNVLLQKTSQKLDQILSYLIMPFHQEEDLQIISEIFKILLQKASELLKVYQNSDIIKTHLKTLICSLSSLQQLYAISIGYSLQDFLTILQIILLQVEPENRLINIGIASITKILQTHFYYCSNEQFKATIPQPKSQMYIQLREVCNETFQEFFNTHIIFFLERLIVINSSKRNSNIKEILEIENDQKSKTSDDKDDVCESTYILCAECQEQLISRFPQQILNYIIENTQQLLSTNYSVIKTELMDSFFSLFGKAIKIQEKQKLQTVSFIPILNYLFQTENPRNYYRYIMLGKEFIPKFCQSEFEQFFEQTIIIIIKSNDIAIKIAGFDCINQIMISKINRIDYPILLKLEQVISLLHNILKEDDISHYIQIINNFLYQYIYTSLVISTNSNQFENKLLQNQYLINLFNIKTNLVVVNFCEMFKKLLISFSFGNVPNQLIQLAIIFITQNIQNNHQDVLDLYLKLLYEFNKCMNDNTTGIQLQGLFLKNENLLLQNLENQTIQCFILQMINELILLDLLPISKNLYQILASLLIKAQTIIDIEQQVEMKNNCLNVMETIILQQIGKIDASFYGNLILYLIKEFIGFQSILLKSFQFIELKTRVINILNIFFFKEETYFMEIVKPNFPNYDQYFIQWQENSINIINKGNKKLNIITTLNFLKYISQHTLQIFIESILKESLIEIQYYIDYQNEEFREQQIKNRLQYHSLEKVRLNKNRESLRKEEIFERNLDYNKLNIQQLVLATINQVMIQFNLQGMQQIIQDQYLLGQLNLLVDEC</sequence>
<evidence type="ECO:0000313" key="3">
    <source>
        <dbReference type="Proteomes" id="UP000689195"/>
    </source>
</evidence>
<accession>A0A8S1TDM7</accession>
<dbReference type="GO" id="GO:0006886">
    <property type="term" value="P:intracellular protein transport"/>
    <property type="evidence" value="ECO:0007669"/>
    <property type="project" value="InterPro"/>
</dbReference>
<reference evidence="2" key="1">
    <citation type="submission" date="2021-01" db="EMBL/GenBank/DDBJ databases">
        <authorList>
            <consortium name="Genoscope - CEA"/>
            <person name="William W."/>
        </authorList>
    </citation>
    <scope>NUCLEOTIDE SEQUENCE</scope>
</reference>
<dbReference type="InterPro" id="IPR001494">
    <property type="entry name" value="Importin-beta_N"/>
</dbReference>
<dbReference type="PROSITE" id="PS50166">
    <property type="entry name" value="IMPORTIN_B_NT"/>
    <property type="match status" value="1"/>
</dbReference>
<evidence type="ECO:0000259" key="1">
    <source>
        <dbReference type="PROSITE" id="PS50166"/>
    </source>
</evidence>
<organism evidence="2 3">
    <name type="scientific">Paramecium pentaurelia</name>
    <dbReference type="NCBI Taxonomy" id="43138"/>
    <lineage>
        <taxon>Eukaryota</taxon>
        <taxon>Sar</taxon>
        <taxon>Alveolata</taxon>
        <taxon>Ciliophora</taxon>
        <taxon>Intramacronucleata</taxon>
        <taxon>Oligohymenophorea</taxon>
        <taxon>Peniculida</taxon>
        <taxon>Parameciidae</taxon>
        <taxon>Paramecium</taxon>
    </lineage>
</organism>
<dbReference type="AlphaFoldDB" id="A0A8S1TDM7"/>
<gene>
    <name evidence="2" type="ORF">PPENT_87.1.T0190058</name>
</gene>
<dbReference type="GO" id="GO:0031267">
    <property type="term" value="F:small GTPase binding"/>
    <property type="evidence" value="ECO:0007669"/>
    <property type="project" value="InterPro"/>
</dbReference>
<protein>
    <recommendedName>
        <fullName evidence="1">Importin N-terminal domain-containing protein</fullName>
    </recommendedName>
</protein>
<proteinExistence type="predicted"/>
<dbReference type="Pfam" id="PF03810">
    <property type="entry name" value="IBN_N"/>
    <property type="match status" value="1"/>
</dbReference>
<feature type="domain" description="Importin N-terminal" evidence="1">
    <location>
        <begin position="31"/>
        <end position="109"/>
    </location>
</feature>